<dbReference type="Gene3D" id="1.25.40.10">
    <property type="entry name" value="Tetratricopeptide repeat domain"/>
    <property type="match status" value="1"/>
</dbReference>
<evidence type="ECO:0000256" key="7">
    <source>
        <dbReference type="ARBA" id="ARBA00024197"/>
    </source>
</evidence>
<comment type="subcellular location">
    <subcellularLocation>
        <location evidence="1">Cell membrane</location>
        <topology evidence="1">Single-pass type II membrane protein</topology>
    </subcellularLocation>
</comment>
<evidence type="ECO:0000256" key="10">
    <source>
        <dbReference type="SAM" id="Phobius"/>
    </source>
</evidence>
<dbReference type="InterPro" id="IPR026039">
    <property type="entry name" value="YfgM"/>
</dbReference>
<sequence>MAQNTQSPNTDNSMQALKQYGSYILTAILLALAGYFGWTYWQENHARVDTVAADQYADIQRLNEEVSLAAQNPDLETEAAAALAASRAQLNDDIDALVSTHGKSVYAWQALMIKARQQVDSDDFTGATETLEKALAIDLGDAGLNAITRLRYAETLLSAGDTDAALSEANNDMPSSFEASQQELLGDIYLAKNDEDAAIKAYTNAWSLIGKRQETRAVLALKMESLGIVPEPIDEPASLIQAAAIPEPTAAQNASADIQSSVNNSNDSDQAAQ</sequence>
<evidence type="ECO:0000313" key="13">
    <source>
        <dbReference type="Proteomes" id="UP001461960"/>
    </source>
</evidence>
<gene>
    <name evidence="12" type="ORF">AAIR29_06870</name>
</gene>
<evidence type="ECO:0000256" key="9">
    <source>
        <dbReference type="SAM" id="MobiDB-lite"/>
    </source>
</evidence>
<dbReference type="RefSeq" id="WP_299219524.1">
    <property type="nucleotide sequence ID" value="NZ_JBDGHN010000002.1"/>
</dbReference>
<feature type="domain" description="Ancillary SecYEG translocon subunit/Cell division coordinator CpoB TPR" evidence="11">
    <location>
        <begin position="18"/>
        <end position="227"/>
    </location>
</feature>
<dbReference type="PANTHER" id="PTHR38035">
    <property type="entry name" value="UPF0070 PROTEIN YFGM"/>
    <property type="match status" value="1"/>
</dbReference>
<keyword evidence="3 10" id="KW-0812">Transmembrane</keyword>
<keyword evidence="2" id="KW-1003">Cell membrane</keyword>
<dbReference type="Pfam" id="PF09976">
    <property type="entry name" value="TPR_21"/>
    <property type="match status" value="1"/>
</dbReference>
<evidence type="ECO:0000256" key="3">
    <source>
        <dbReference type="ARBA" id="ARBA00022692"/>
    </source>
</evidence>
<comment type="caution">
    <text evidence="12">The sequence shown here is derived from an EMBL/GenBank/DDBJ whole genome shotgun (WGS) entry which is preliminary data.</text>
</comment>
<proteinExistence type="inferred from homology"/>
<evidence type="ECO:0000256" key="4">
    <source>
        <dbReference type="ARBA" id="ARBA00022989"/>
    </source>
</evidence>
<dbReference type="PANTHER" id="PTHR38035:SF1">
    <property type="entry name" value="ANCILLARY SECYEG TRANSLOCON SUBUNIT"/>
    <property type="match status" value="1"/>
</dbReference>
<organism evidence="12 13">
    <name type="scientific">Psychrobacter saeujeotis</name>
    <dbReference type="NCBI Taxonomy" id="3143436"/>
    <lineage>
        <taxon>Bacteria</taxon>
        <taxon>Pseudomonadati</taxon>
        <taxon>Pseudomonadota</taxon>
        <taxon>Gammaproteobacteria</taxon>
        <taxon>Moraxellales</taxon>
        <taxon>Moraxellaceae</taxon>
        <taxon>Psychrobacter</taxon>
    </lineage>
</organism>
<evidence type="ECO:0000313" key="12">
    <source>
        <dbReference type="EMBL" id="MEN2751355.1"/>
    </source>
</evidence>
<keyword evidence="5 10" id="KW-0472">Membrane</keyword>
<evidence type="ECO:0000256" key="5">
    <source>
        <dbReference type="ARBA" id="ARBA00023136"/>
    </source>
</evidence>
<keyword evidence="4 10" id="KW-1133">Transmembrane helix</keyword>
<dbReference type="SUPFAM" id="SSF48452">
    <property type="entry name" value="TPR-like"/>
    <property type="match status" value="1"/>
</dbReference>
<dbReference type="InterPro" id="IPR011990">
    <property type="entry name" value="TPR-like_helical_dom_sf"/>
</dbReference>
<evidence type="ECO:0000256" key="1">
    <source>
        <dbReference type="ARBA" id="ARBA00004401"/>
    </source>
</evidence>
<protein>
    <recommendedName>
        <fullName evidence="8">Ancillary SecYEG translocon subunit</fullName>
    </recommendedName>
</protein>
<dbReference type="InterPro" id="IPR018704">
    <property type="entry name" value="SecYEG/CpoB_TPR"/>
</dbReference>
<feature type="transmembrane region" description="Helical" evidence="10">
    <location>
        <begin position="20"/>
        <end position="41"/>
    </location>
</feature>
<dbReference type="EMBL" id="JBDGHN010000002">
    <property type="protein sequence ID" value="MEN2751355.1"/>
    <property type="molecule type" value="Genomic_DNA"/>
</dbReference>
<feature type="compositionally biased region" description="Low complexity" evidence="9">
    <location>
        <begin position="260"/>
        <end position="273"/>
    </location>
</feature>
<accession>A0ABU9X7I0</accession>
<feature type="region of interest" description="Disordered" evidence="9">
    <location>
        <begin position="250"/>
        <end position="273"/>
    </location>
</feature>
<dbReference type="Proteomes" id="UP001461960">
    <property type="component" value="Unassembled WGS sequence"/>
</dbReference>
<evidence type="ECO:0000256" key="8">
    <source>
        <dbReference type="ARBA" id="ARBA00024235"/>
    </source>
</evidence>
<comment type="similarity">
    <text evidence="7">Belongs to the YfgM family.</text>
</comment>
<reference evidence="12 13" key="1">
    <citation type="submission" date="2024-05" db="EMBL/GenBank/DDBJ databases">
        <authorList>
            <person name="Kim H.-Y."/>
            <person name="Kim E."/>
            <person name="Cai Y."/>
            <person name="Yang S.-M."/>
            <person name="Lee W."/>
        </authorList>
    </citation>
    <scope>NUCLEOTIDE SEQUENCE [LARGE SCALE GENOMIC DNA]</scope>
    <source>
        <strain evidence="12 13">FBL11</strain>
    </source>
</reference>
<evidence type="ECO:0000256" key="2">
    <source>
        <dbReference type="ARBA" id="ARBA00022475"/>
    </source>
</evidence>
<keyword evidence="6" id="KW-0143">Chaperone</keyword>
<feature type="compositionally biased region" description="Polar residues" evidence="9">
    <location>
        <begin position="250"/>
        <end position="259"/>
    </location>
</feature>
<name>A0ABU9X7I0_9GAMM</name>
<keyword evidence="13" id="KW-1185">Reference proteome</keyword>
<evidence type="ECO:0000259" key="11">
    <source>
        <dbReference type="Pfam" id="PF09976"/>
    </source>
</evidence>
<evidence type="ECO:0000256" key="6">
    <source>
        <dbReference type="ARBA" id="ARBA00023186"/>
    </source>
</evidence>